<proteinExistence type="predicted"/>
<dbReference type="GeneID" id="54566952"/>
<protein>
    <submittedName>
        <fullName evidence="2">Uncharacterized protein</fullName>
    </submittedName>
</protein>
<keyword evidence="3" id="KW-1185">Reference proteome</keyword>
<organism evidence="2 3">
    <name type="scientific">Zasmidium cellare ATCC 36951</name>
    <dbReference type="NCBI Taxonomy" id="1080233"/>
    <lineage>
        <taxon>Eukaryota</taxon>
        <taxon>Fungi</taxon>
        <taxon>Dikarya</taxon>
        <taxon>Ascomycota</taxon>
        <taxon>Pezizomycotina</taxon>
        <taxon>Dothideomycetes</taxon>
        <taxon>Dothideomycetidae</taxon>
        <taxon>Mycosphaerellales</taxon>
        <taxon>Mycosphaerellaceae</taxon>
        <taxon>Zasmidium</taxon>
    </lineage>
</organism>
<accession>A0A6A6C912</accession>
<name>A0A6A6C912_ZASCE</name>
<evidence type="ECO:0000313" key="3">
    <source>
        <dbReference type="Proteomes" id="UP000799537"/>
    </source>
</evidence>
<dbReference type="Proteomes" id="UP000799537">
    <property type="component" value="Unassembled WGS sequence"/>
</dbReference>
<sequence length="421" mass="47311">MDAERMPVTFAQELWESVYAEFSGRTLTYEVTISNATAPPQEAHGGNALSEDDYLPAAVGDERGGALSKGQGVSQEGSLGDSGCDYPHHINCDEASSEDDWALVRGKSDGDGSEDDVARFEQNKPSEGRPPSATLLTLPVELHLEIFSHLTAHYTSTNNITPVDIAGLSAPHTLPSKEHHLPKSYSFLLTNTLTHADLIIEINKSHPLIFYNLSDLQAWVRNMRKATQVILDLGDVSPKIMRKALYTFRDLPKLEAIEVRCTPRNREAVCIPPGWKGFPALERATITDPKLEAEQTRAHVENQGLLKTTIQKIKSLRDERDTFTQDSPRVKEKISRIPAPRRRANPVHQQALIERRIGTIMMYAMVAIDQELKRARLERVRLETEFPKPEFCVRCARLGFQGMFLKDDVRLRREARALVKK</sequence>
<evidence type="ECO:0000256" key="1">
    <source>
        <dbReference type="SAM" id="MobiDB-lite"/>
    </source>
</evidence>
<gene>
    <name evidence="2" type="ORF">M409DRAFT_57608</name>
</gene>
<feature type="region of interest" description="Disordered" evidence="1">
    <location>
        <begin position="58"/>
        <end position="82"/>
    </location>
</feature>
<dbReference type="EMBL" id="ML993609">
    <property type="protein sequence ID" value="KAF2163323.1"/>
    <property type="molecule type" value="Genomic_DNA"/>
</dbReference>
<feature type="compositionally biased region" description="Basic and acidic residues" evidence="1">
    <location>
        <begin position="106"/>
        <end position="127"/>
    </location>
</feature>
<feature type="region of interest" description="Disordered" evidence="1">
    <location>
        <begin position="103"/>
        <end position="133"/>
    </location>
</feature>
<dbReference type="RefSeq" id="XP_033664212.1">
    <property type="nucleotide sequence ID" value="XM_033813680.1"/>
</dbReference>
<reference evidence="2" key="1">
    <citation type="journal article" date="2020" name="Stud. Mycol.">
        <title>101 Dothideomycetes genomes: a test case for predicting lifestyles and emergence of pathogens.</title>
        <authorList>
            <person name="Haridas S."/>
            <person name="Albert R."/>
            <person name="Binder M."/>
            <person name="Bloem J."/>
            <person name="Labutti K."/>
            <person name="Salamov A."/>
            <person name="Andreopoulos B."/>
            <person name="Baker S."/>
            <person name="Barry K."/>
            <person name="Bills G."/>
            <person name="Bluhm B."/>
            <person name="Cannon C."/>
            <person name="Castanera R."/>
            <person name="Culley D."/>
            <person name="Daum C."/>
            <person name="Ezra D."/>
            <person name="Gonzalez J."/>
            <person name="Henrissat B."/>
            <person name="Kuo A."/>
            <person name="Liang C."/>
            <person name="Lipzen A."/>
            <person name="Lutzoni F."/>
            <person name="Magnuson J."/>
            <person name="Mondo S."/>
            <person name="Nolan M."/>
            <person name="Ohm R."/>
            <person name="Pangilinan J."/>
            <person name="Park H.-J."/>
            <person name="Ramirez L."/>
            <person name="Alfaro M."/>
            <person name="Sun H."/>
            <person name="Tritt A."/>
            <person name="Yoshinaga Y."/>
            <person name="Zwiers L.-H."/>
            <person name="Turgeon B."/>
            <person name="Goodwin S."/>
            <person name="Spatafora J."/>
            <person name="Crous P."/>
            <person name="Grigoriev I."/>
        </authorList>
    </citation>
    <scope>NUCLEOTIDE SEQUENCE</scope>
    <source>
        <strain evidence="2">ATCC 36951</strain>
    </source>
</reference>
<evidence type="ECO:0000313" key="2">
    <source>
        <dbReference type="EMBL" id="KAF2163323.1"/>
    </source>
</evidence>
<dbReference type="AlphaFoldDB" id="A0A6A6C912"/>